<dbReference type="EMBL" id="BSSQ01000026">
    <property type="protein sequence ID" value="GLX71064.1"/>
    <property type="molecule type" value="Genomic_DNA"/>
</dbReference>
<accession>A0ABQ6GJF2</accession>
<sequence length="64" mass="7245">MPLGLSVLMPVTLADTLLPTPLRQLRYAKWKDYGSEQSSQVHFPLPELDNLQPASLNAKRQAWL</sequence>
<evidence type="ECO:0000313" key="1">
    <source>
        <dbReference type="EMBL" id="GLX71064.1"/>
    </source>
</evidence>
<dbReference type="Proteomes" id="UP001157114">
    <property type="component" value="Unassembled WGS sequence"/>
</dbReference>
<proteinExistence type="predicted"/>
<keyword evidence="2" id="KW-1185">Reference proteome</keyword>
<name>A0ABQ6GJF2_9BACL</name>
<evidence type="ECO:0000313" key="2">
    <source>
        <dbReference type="Proteomes" id="UP001157114"/>
    </source>
</evidence>
<reference evidence="1 2" key="1">
    <citation type="submission" date="2023-03" db="EMBL/GenBank/DDBJ databases">
        <title>Draft genome sequence of the bacteria which degrade cell wall of Tricholomamatutake.</title>
        <authorList>
            <person name="Konishi Y."/>
            <person name="Fukuta Y."/>
            <person name="Shirasaka N."/>
        </authorList>
    </citation>
    <scope>NUCLEOTIDE SEQUENCE [LARGE SCALE GENOMIC DNA]</scope>
    <source>
        <strain evidence="2">mu1</strain>
    </source>
</reference>
<gene>
    <name evidence="1" type="ORF">MU1_54130</name>
</gene>
<protein>
    <submittedName>
        <fullName evidence="1">Uncharacterized protein</fullName>
    </submittedName>
</protein>
<organism evidence="1 2">
    <name type="scientific">Paenibacillus glycanilyticus</name>
    <dbReference type="NCBI Taxonomy" id="126569"/>
    <lineage>
        <taxon>Bacteria</taxon>
        <taxon>Bacillati</taxon>
        <taxon>Bacillota</taxon>
        <taxon>Bacilli</taxon>
        <taxon>Bacillales</taxon>
        <taxon>Paenibacillaceae</taxon>
        <taxon>Paenibacillus</taxon>
    </lineage>
</organism>
<comment type="caution">
    <text evidence="1">The sequence shown here is derived from an EMBL/GenBank/DDBJ whole genome shotgun (WGS) entry which is preliminary data.</text>
</comment>